<dbReference type="FunFam" id="1.10.287.130:FF:000049">
    <property type="entry name" value="C4-dicarboxylate transport sensor protein DctB"/>
    <property type="match status" value="1"/>
</dbReference>
<dbReference type="CDD" id="cd00082">
    <property type="entry name" value="HisKA"/>
    <property type="match status" value="1"/>
</dbReference>
<keyword evidence="13" id="KW-0902">Two-component regulatory system</keyword>
<dbReference type="InterPro" id="IPR003661">
    <property type="entry name" value="HisK_dim/P_dom"/>
</dbReference>
<dbReference type="PANTHER" id="PTHR43065">
    <property type="entry name" value="SENSOR HISTIDINE KINASE"/>
    <property type="match status" value="1"/>
</dbReference>
<dbReference type="InterPro" id="IPR004358">
    <property type="entry name" value="Sig_transdc_His_kin-like_C"/>
</dbReference>
<dbReference type="SMART" id="SM00388">
    <property type="entry name" value="HisKA"/>
    <property type="match status" value="1"/>
</dbReference>
<evidence type="ECO:0000259" key="15">
    <source>
        <dbReference type="PROSITE" id="PS50109"/>
    </source>
</evidence>
<keyword evidence="12" id="KW-1133">Transmembrane helix</keyword>
<feature type="non-terminal residue" evidence="16">
    <location>
        <position position="1"/>
    </location>
</feature>
<dbReference type="Gene3D" id="3.30.565.10">
    <property type="entry name" value="Histidine kinase-like ATPase, C-terminal domain"/>
    <property type="match status" value="1"/>
</dbReference>
<evidence type="ECO:0000256" key="2">
    <source>
        <dbReference type="ARBA" id="ARBA00004429"/>
    </source>
</evidence>
<proteinExistence type="predicted"/>
<dbReference type="Gramene" id="KMS64531">
    <property type="protein sequence ID" value="KMS64531"/>
    <property type="gene ID" value="BVRB_019330"/>
</dbReference>
<evidence type="ECO:0000256" key="8">
    <source>
        <dbReference type="ARBA" id="ARBA00022692"/>
    </source>
</evidence>
<dbReference type="Pfam" id="PF00512">
    <property type="entry name" value="HisKA"/>
    <property type="match status" value="1"/>
</dbReference>
<evidence type="ECO:0000313" key="17">
    <source>
        <dbReference type="Proteomes" id="UP000035740"/>
    </source>
</evidence>
<comment type="catalytic activity">
    <reaction evidence="1">
        <text>ATP + protein L-histidine = ADP + protein N-phospho-L-histidine.</text>
        <dbReference type="EC" id="2.7.13.3"/>
    </reaction>
</comment>
<dbReference type="eggNOG" id="KOG0519">
    <property type="taxonomic scope" value="Eukaryota"/>
</dbReference>
<evidence type="ECO:0000256" key="9">
    <source>
        <dbReference type="ARBA" id="ARBA00022741"/>
    </source>
</evidence>
<dbReference type="SMART" id="SM00387">
    <property type="entry name" value="HATPase_c"/>
    <property type="match status" value="1"/>
</dbReference>
<sequence>RALLSSPQCFLSVSPLWVEPCFGSGAPGSRSACGFRRRLATNLNAGSRNAPPILPASTNRSNWKCRAPLTEQELRKTQGDLIQAGKLAGLGQMSAALSHEFNQPLAAAKSYADSAALLIDRGRVPEAQDNVRRISGLIDRMASISRHLRNFARKPNEKLGPVPLPDVIADTLEIVAPRLKAAEAKLIVELQEDGLAVNAGPVRLQQVLVNIISNAADAVEGSEERDIVLSARRVEDRITIEVRDHGPGVPAAIAERIFDPFFTTKGVGKGLGLGLSISYNIIKDFGGNLSVTNHPDGGAVFRILLDPANAAREAAE</sequence>
<dbReference type="Proteomes" id="UP000035740">
    <property type="component" value="Unassembled WGS sequence"/>
</dbReference>
<dbReference type="GO" id="GO:0000155">
    <property type="term" value="F:phosphorelay sensor kinase activity"/>
    <property type="evidence" value="ECO:0007669"/>
    <property type="project" value="InterPro"/>
</dbReference>
<keyword evidence="4" id="KW-1003">Cell membrane</keyword>
<evidence type="ECO:0000256" key="3">
    <source>
        <dbReference type="ARBA" id="ARBA00012438"/>
    </source>
</evidence>
<keyword evidence="10" id="KW-0418">Kinase</keyword>
<dbReference type="PRINTS" id="PR00344">
    <property type="entry name" value="BCTRLSENSOR"/>
</dbReference>
<dbReference type="InterPro" id="IPR036890">
    <property type="entry name" value="HATPase_C_sf"/>
</dbReference>
<evidence type="ECO:0000313" key="16">
    <source>
        <dbReference type="EMBL" id="KMS64531.1"/>
    </source>
</evidence>
<evidence type="ECO:0000256" key="11">
    <source>
        <dbReference type="ARBA" id="ARBA00022840"/>
    </source>
</evidence>
<dbReference type="Gene3D" id="1.10.287.130">
    <property type="match status" value="1"/>
</dbReference>
<dbReference type="OMA" id="NIHIEVK"/>
<evidence type="ECO:0000256" key="14">
    <source>
        <dbReference type="ARBA" id="ARBA00023136"/>
    </source>
</evidence>
<reference evidence="16 17" key="1">
    <citation type="journal article" date="2014" name="Nature">
        <title>The genome of the recently domesticated crop plant sugar beet (Beta vulgaris).</title>
        <authorList>
            <person name="Dohm J.C."/>
            <person name="Minoche A.E."/>
            <person name="Holtgrawe D."/>
            <person name="Capella-Gutierrez S."/>
            <person name="Zakrzewski F."/>
            <person name="Tafer H."/>
            <person name="Rupp O."/>
            <person name="Sorensen T.R."/>
            <person name="Stracke R."/>
            <person name="Reinhardt R."/>
            <person name="Goesmann A."/>
            <person name="Kraft T."/>
            <person name="Schulz B."/>
            <person name="Stadler P.F."/>
            <person name="Schmidt T."/>
            <person name="Gabaldon T."/>
            <person name="Lehrach H."/>
            <person name="Weisshaar B."/>
            <person name="Himmelbauer H."/>
        </authorList>
    </citation>
    <scope>NUCLEOTIDE SEQUENCE [LARGE SCALE GENOMIC DNA]</scope>
    <source>
        <tissue evidence="16">Taproot</tissue>
    </source>
</reference>
<dbReference type="GO" id="GO:0005524">
    <property type="term" value="F:ATP binding"/>
    <property type="evidence" value="ECO:0007669"/>
    <property type="project" value="UniProtKB-KW"/>
</dbReference>
<protein>
    <recommendedName>
        <fullName evidence="3">histidine kinase</fullName>
        <ecNumber evidence="3">2.7.13.3</ecNumber>
    </recommendedName>
</protein>
<keyword evidence="9" id="KW-0547">Nucleotide-binding</keyword>
<dbReference type="EMBL" id="KQ129221">
    <property type="protein sequence ID" value="KMS64531.1"/>
    <property type="molecule type" value="Genomic_DNA"/>
</dbReference>
<evidence type="ECO:0000256" key="7">
    <source>
        <dbReference type="ARBA" id="ARBA00022679"/>
    </source>
</evidence>
<accession>A0A0J7YLQ8</accession>
<evidence type="ECO:0000256" key="5">
    <source>
        <dbReference type="ARBA" id="ARBA00022519"/>
    </source>
</evidence>
<keyword evidence="6" id="KW-0597">Phosphoprotein</keyword>
<name>A0A0J7YLQ8_BETVV</name>
<dbReference type="GO" id="GO:0005886">
    <property type="term" value="C:plasma membrane"/>
    <property type="evidence" value="ECO:0007669"/>
    <property type="project" value="UniProtKB-SubCell"/>
</dbReference>
<organism evidence="16 17">
    <name type="scientific">Beta vulgaris subsp. vulgaris</name>
    <name type="common">Beet</name>
    <dbReference type="NCBI Taxonomy" id="3555"/>
    <lineage>
        <taxon>Eukaryota</taxon>
        <taxon>Viridiplantae</taxon>
        <taxon>Streptophyta</taxon>
        <taxon>Embryophyta</taxon>
        <taxon>Tracheophyta</taxon>
        <taxon>Spermatophyta</taxon>
        <taxon>Magnoliopsida</taxon>
        <taxon>eudicotyledons</taxon>
        <taxon>Gunneridae</taxon>
        <taxon>Pentapetalae</taxon>
        <taxon>Caryophyllales</taxon>
        <taxon>Chenopodiaceae</taxon>
        <taxon>Betoideae</taxon>
        <taxon>Beta</taxon>
    </lineage>
</organism>
<dbReference type="SUPFAM" id="SSF47384">
    <property type="entry name" value="Homodimeric domain of signal transducing histidine kinase"/>
    <property type="match status" value="1"/>
</dbReference>
<feature type="domain" description="Histidine kinase" evidence="15">
    <location>
        <begin position="96"/>
        <end position="309"/>
    </location>
</feature>
<evidence type="ECO:0000256" key="4">
    <source>
        <dbReference type="ARBA" id="ARBA00022475"/>
    </source>
</evidence>
<dbReference type="Pfam" id="PF02518">
    <property type="entry name" value="HATPase_c"/>
    <property type="match status" value="1"/>
</dbReference>
<evidence type="ECO:0000256" key="12">
    <source>
        <dbReference type="ARBA" id="ARBA00022989"/>
    </source>
</evidence>
<dbReference type="InterPro" id="IPR003594">
    <property type="entry name" value="HATPase_dom"/>
</dbReference>
<keyword evidence="5" id="KW-0997">Cell inner membrane</keyword>
<keyword evidence="14" id="KW-0472">Membrane</keyword>
<evidence type="ECO:0000256" key="6">
    <source>
        <dbReference type="ARBA" id="ARBA00022553"/>
    </source>
</evidence>
<keyword evidence="17" id="KW-1185">Reference proteome</keyword>
<evidence type="ECO:0000256" key="1">
    <source>
        <dbReference type="ARBA" id="ARBA00000085"/>
    </source>
</evidence>
<dbReference type="PANTHER" id="PTHR43065:SF46">
    <property type="entry name" value="C4-DICARBOXYLATE TRANSPORT SENSOR PROTEIN DCTB"/>
    <property type="match status" value="1"/>
</dbReference>
<dbReference type="OrthoDB" id="449570at2759"/>
<gene>
    <name evidence="16" type="ORF">BVRB_019330</name>
</gene>
<dbReference type="InterPro" id="IPR036097">
    <property type="entry name" value="HisK_dim/P_sf"/>
</dbReference>
<evidence type="ECO:0000256" key="13">
    <source>
        <dbReference type="ARBA" id="ARBA00023012"/>
    </source>
</evidence>
<comment type="subcellular location">
    <subcellularLocation>
        <location evidence="2">Cell inner membrane</location>
        <topology evidence="2">Multi-pass membrane protein</topology>
    </subcellularLocation>
</comment>
<keyword evidence="8" id="KW-0812">Transmembrane</keyword>
<dbReference type="InterPro" id="IPR005467">
    <property type="entry name" value="His_kinase_dom"/>
</dbReference>
<dbReference type="PROSITE" id="PS50109">
    <property type="entry name" value="HIS_KIN"/>
    <property type="match status" value="1"/>
</dbReference>
<keyword evidence="11" id="KW-0067">ATP-binding</keyword>
<dbReference type="EC" id="2.7.13.3" evidence="3"/>
<keyword evidence="7" id="KW-0808">Transferase</keyword>
<evidence type="ECO:0000256" key="10">
    <source>
        <dbReference type="ARBA" id="ARBA00022777"/>
    </source>
</evidence>
<dbReference type="AlphaFoldDB" id="A0A0J7YLQ8"/>
<dbReference type="SUPFAM" id="SSF55874">
    <property type="entry name" value="ATPase domain of HSP90 chaperone/DNA topoisomerase II/histidine kinase"/>
    <property type="match status" value="1"/>
</dbReference>